<dbReference type="EMBL" id="CABFNQ020000705">
    <property type="protein sequence ID" value="CAH0025174.1"/>
    <property type="molecule type" value="Genomic_DNA"/>
</dbReference>
<dbReference type="InterPro" id="IPR037401">
    <property type="entry name" value="SnoaL-like"/>
</dbReference>
<dbReference type="Gene3D" id="3.10.450.50">
    <property type="match status" value="1"/>
</dbReference>
<feature type="domain" description="SnoaL-like" evidence="2">
    <location>
        <begin position="33"/>
        <end position="152"/>
    </location>
</feature>
<dbReference type="AlphaFoldDB" id="A0A9N9VKU9"/>
<evidence type="ECO:0000256" key="1">
    <source>
        <dbReference type="SAM" id="MobiDB-lite"/>
    </source>
</evidence>
<comment type="caution">
    <text evidence="3">The sequence shown here is derived from an EMBL/GenBank/DDBJ whole genome shotgun (WGS) entry which is preliminary data.</text>
</comment>
<reference evidence="3" key="1">
    <citation type="submission" date="2021-10" db="EMBL/GenBank/DDBJ databases">
        <authorList>
            <person name="Piombo E."/>
        </authorList>
    </citation>
    <scope>NUCLEOTIDE SEQUENCE</scope>
</reference>
<dbReference type="Proteomes" id="UP000696573">
    <property type="component" value="Unassembled WGS sequence"/>
</dbReference>
<keyword evidence="4" id="KW-1185">Reference proteome</keyword>
<organism evidence="3 4">
    <name type="scientific">Clonostachys rhizophaga</name>
    <dbReference type="NCBI Taxonomy" id="160324"/>
    <lineage>
        <taxon>Eukaryota</taxon>
        <taxon>Fungi</taxon>
        <taxon>Dikarya</taxon>
        <taxon>Ascomycota</taxon>
        <taxon>Pezizomycotina</taxon>
        <taxon>Sordariomycetes</taxon>
        <taxon>Hypocreomycetidae</taxon>
        <taxon>Hypocreales</taxon>
        <taxon>Bionectriaceae</taxon>
        <taxon>Clonostachys</taxon>
    </lineage>
</organism>
<dbReference type="InterPro" id="IPR032710">
    <property type="entry name" value="NTF2-like_dom_sf"/>
</dbReference>
<evidence type="ECO:0000313" key="3">
    <source>
        <dbReference type="EMBL" id="CAH0025174.1"/>
    </source>
</evidence>
<evidence type="ECO:0000259" key="2">
    <source>
        <dbReference type="Pfam" id="PF13577"/>
    </source>
</evidence>
<evidence type="ECO:0000313" key="4">
    <source>
        <dbReference type="Proteomes" id="UP000696573"/>
    </source>
</evidence>
<dbReference type="SUPFAM" id="SSF54427">
    <property type="entry name" value="NTF2-like"/>
    <property type="match status" value="1"/>
</dbReference>
<proteinExistence type="predicted"/>
<sequence length="249" mass="28438">MTGNLYSVPNRPAHLQPHGASRNSRSGTDADALERFKIREICEGYPLYRDVSEWENFRSLFHDDAYVATSMSEGRIVDHIALMQGHKENFPFYVIHHVLGQSVEVQNNRAASQMKVFIVIRQDIDGVEVDCEVAARMFFLLEKRSGHWGISFFTVLYESDKVIPVNPSNGSVDIPEEETRQFPSSGTDLFIMQSGYRYLCWCEAKLGFKPKLDLNSHGPERDILYAKVKDWLEGRKVQPNLTGTDTVDF</sequence>
<dbReference type="OrthoDB" id="2533647at2759"/>
<accession>A0A9N9VKU9</accession>
<feature type="region of interest" description="Disordered" evidence="1">
    <location>
        <begin position="1"/>
        <end position="28"/>
    </location>
</feature>
<dbReference type="Pfam" id="PF13577">
    <property type="entry name" value="SnoaL_4"/>
    <property type="match status" value="1"/>
</dbReference>
<gene>
    <name evidence="3" type="ORF">CRHIZ90672A_00018956</name>
</gene>
<name>A0A9N9VKU9_9HYPO</name>
<protein>
    <recommendedName>
        <fullName evidence="2">SnoaL-like domain-containing protein</fullName>
    </recommendedName>
</protein>